<feature type="transmembrane region" description="Helical" evidence="1">
    <location>
        <begin position="76"/>
        <end position="95"/>
    </location>
</feature>
<dbReference type="RefSeq" id="WP_156806474.1">
    <property type="nucleotide sequence ID" value="NZ_JBHSOJ010000015.1"/>
</dbReference>
<name>A0ABW0UD81_9STRE</name>
<keyword evidence="1" id="KW-1133">Transmembrane helix</keyword>
<feature type="transmembrane region" description="Helical" evidence="1">
    <location>
        <begin position="107"/>
        <end position="126"/>
    </location>
</feature>
<gene>
    <name evidence="2" type="ORF">ACFPQ3_02620</name>
</gene>
<reference evidence="3" key="1">
    <citation type="journal article" date="2019" name="Int. J. Syst. Evol. Microbiol.">
        <title>The Global Catalogue of Microorganisms (GCM) 10K type strain sequencing project: providing services to taxonomists for standard genome sequencing and annotation.</title>
        <authorList>
            <consortium name="The Broad Institute Genomics Platform"/>
            <consortium name="The Broad Institute Genome Sequencing Center for Infectious Disease"/>
            <person name="Wu L."/>
            <person name="Ma J."/>
        </authorList>
    </citation>
    <scope>NUCLEOTIDE SEQUENCE [LARGE SCALE GENOMIC DNA]</scope>
    <source>
        <strain evidence="3">DT43</strain>
    </source>
</reference>
<evidence type="ECO:0000313" key="2">
    <source>
        <dbReference type="EMBL" id="MFC5630512.1"/>
    </source>
</evidence>
<keyword evidence="3" id="KW-1185">Reference proteome</keyword>
<protein>
    <submittedName>
        <fullName evidence="2">Uncharacterized protein</fullName>
    </submittedName>
</protein>
<proteinExistence type="predicted"/>
<accession>A0ABW0UD81</accession>
<dbReference type="Proteomes" id="UP001596110">
    <property type="component" value="Unassembled WGS sequence"/>
</dbReference>
<keyword evidence="1" id="KW-0812">Transmembrane</keyword>
<dbReference type="EMBL" id="JBHSOJ010000015">
    <property type="protein sequence ID" value="MFC5630512.1"/>
    <property type="molecule type" value="Genomic_DNA"/>
</dbReference>
<organism evidence="2 3">
    <name type="scientific">Streptococcus caledonicus</name>
    <dbReference type="NCBI Taxonomy" id="2614158"/>
    <lineage>
        <taxon>Bacteria</taxon>
        <taxon>Bacillati</taxon>
        <taxon>Bacillota</taxon>
        <taxon>Bacilli</taxon>
        <taxon>Lactobacillales</taxon>
        <taxon>Streptococcaceae</taxon>
        <taxon>Streptococcus</taxon>
    </lineage>
</organism>
<evidence type="ECO:0000313" key="3">
    <source>
        <dbReference type="Proteomes" id="UP001596110"/>
    </source>
</evidence>
<sequence>MTIKIERQTGWLDTLTSYRIYLNSRLVRTIVNNEIQEMQLPQSHCQLRVKKDFQKAAYIDAMEGDHLIIKVNQLGYLLRILYYMGIVSLPMLNLFRYSNPILEQYKYVMLGLIILYILILTVIYITHPTIAIIKKRPNS</sequence>
<evidence type="ECO:0000256" key="1">
    <source>
        <dbReference type="SAM" id="Phobius"/>
    </source>
</evidence>
<keyword evidence="1" id="KW-0472">Membrane</keyword>
<comment type="caution">
    <text evidence="2">The sequence shown here is derived from an EMBL/GenBank/DDBJ whole genome shotgun (WGS) entry which is preliminary data.</text>
</comment>